<proteinExistence type="predicted"/>
<feature type="domain" description="CBS" evidence="3">
    <location>
        <begin position="195"/>
        <end position="254"/>
    </location>
</feature>
<dbReference type="InterPro" id="IPR010766">
    <property type="entry name" value="DRTGG"/>
</dbReference>
<dbReference type="RefSeq" id="WP_086043676.1">
    <property type="nucleotide sequence ID" value="NZ_CBCRZA010000004.1"/>
</dbReference>
<dbReference type="InterPro" id="IPR028979">
    <property type="entry name" value="Ser_kin/Pase_Hpr-like_N_sf"/>
</dbReference>
<dbReference type="InterPro" id="IPR036390">
    <property type="entry name" value="WH_DNA-bd_sf"/>
</dbReference>
<keyword evidence="4" id="KW-0378">Hydrolase</keyword>
<dbReference type="Pfam" id="PF07085">
    <property type="entry name" value="DRTGG"/>
    <property type="match status" value="1"/>
</dbReference>
<feature type="domain" description="CBS" evidence="3">
    <location>
        <begin position="255"/>
        <end position="317"/>
    </location>
</feature>
<dbReference type="Gene3D" id="1.10.10.10">
    <property type="entry name" value="Winged helix-like DNA-binding domain superfamily/Winged helix DNA-binding domain"/>
    <property type="match status" value="1"/>
</dbReference>
<dbReference type="Gene3D" id="3.10.580.10">
    <property type="entry name" value="CBS-domain"/>
    <property type="match status" value="1"/>
</dbReference>
<dbReference type="Gene3D" id="3.40.1390.20">
    <property type="entry name" value="HprK N-terminal domain-like"/>
    <property type="match status" value="1"/>
</dbReference>
<dbReference type="KEGG" id="mcak:MCCS_17860"/>
<dbReference type="STRING" id="1855823.MCCS_17860"/>
<dbReference type="SUPFAM" id="SSF54637">
    <property type="entry name" value="Thioesterase/thiol ester dehydrase-isomerase"/>
    <property type="match status" value="1"/>
</dbReference>
<name>A0A1W7ACS5_9STAP</name>
<dbReference type="EMBL" id="CP021059">
    <property type="protein sequence ID" value="ARQ07417.1"/>
    <property type="molecule type" value="Genomic_DNA"/>
</dbReference>
<protein>
    <submittedName>
        <fullName evidence="4">Cobalt-dependent inorganic pyrophosphatase</fullName>
        <ecNumber evidence="4">3.6.1.1</ecNumber>
    </submittedName>
</protein>
<dbReference type="InterPro" id="IPR036388">
    <property type="entry name" value="WH-like_DNA-bd_sf"/>
</dbReference>
<keyword evidence="1 2" id="KW-0129">CBS domain</keyword>
<evidence type="ECO:0000256" key="1">
    <source>
        <dbReference type="ARBA" id="ARBA00023122"/>
    </source>
</evidence>
<gene>
    <name evidence="4" type="ORF">MCCS_17860</name>
</gene>
<dbReference type="OrthoDB" id="1790451at2"/>
<evidence type="ECO:0000313" key="5">
    <source>
        <dbReference type="Proteomes" id="UP000194154"/>
    </source>
</evidence>
<evidence type="ECO:0000259" key="3">
    <source>
        <dbReference type="PROSITE" id="PS51371"/>
    </source>
</evidence>
<organism evidence="4 5">
    <name type="scientific">Macrococcoides canis</name>
    <dbReference type="NCBI Taxonomy" id="1855823"/>
    <lineage>
        <taxon>Bacteria</taxon>
        <taxon>Bacillati</taxon>
        <taxon>Bacillota</taxon>
        <taxon>Bacilli</taxon>
        <taxon>Bacillales</taxon>
        <taxon>Staphylococcaceae</taxon>
        <taxon>Macrococcoides</taxon>
    </lineage>
</organism>
<dbReference type="GO" id="GO:0004427">
    <property type="term" value="F:inorganic diphosphate phosphatase activity"/>
    <property type="evidence" value="ECO:0007669"/>
    <property type="project" value="UniProtKB-EC"/>
</dbReference>
<dbReference type="AlphaFoldDB" id="A0A1W7ACS5"/>
<evidence type="ECO:0000313" key="4">
    <source>
        <dbReference type="EMBL" id="ARQ07417.1"/>
    </source>
</evidence>
<dbReference type="Pfam" id="PF00571">
    <property type="entry name" value="CBS"/>
    <property type="match status" value="2"/>
</dbReference>
<keyword evidence="5" id="KW-1185">Reference proteome</keyword>
<dbReference type="PANTHER" id="PTHR43080:SF2">
    <property type="entry name" value="CBS DOMAIN-CONTAINING PROTEIN"/>
    <property type="match status" value="1"/>
</dbReference>
<evidence type="ECO:0000256" key="2">
    <source>
        <dbReference type="PROSITE-ProRule" id="PRU00703"/>
    </source>
</evidence>
<dbReference type="SMART" id="SM00116">
    <property type="entry name" value="CBS"/>
    <property type="match status" value="2"/>
</dbReference>
<sequence>MTKHEQIIEHISNLPVGSKISVRQIAKVLRVSEGTAYRAIKEAENNGIVSTIERVGTIRIEKKKRNAIDNLTFAEIVNIIDGHVIGGREGLHKSLTKFAIGAMELNEVEKYIGENTLLIVGNRTEVQKLALSKGSAVLVTGGFDATEEVKQMADYLELPIISSNFDTFAVANMINRAIYDQLIKKEVLTAQDILIKTDDTIYLRENDTVSEWKHLSESSKHTRFPVLDDNNKLSGIVTSKDVLGQSLNEKIKKVMTKNPVSVNLNSTVASCAHIMIWESIELLPVVSRYNNLLGIVSREDVLKAMQIVDRQPHIGDTINDQVLKKMTFKEDEILVKISPQMSNQFGMLSKSVYLAIIEETINHEMKKHIKGDILIDNIDIFFVKTVQMDSEVKVTFNLLDLGRKAAKVEVTLTVRNQTVAKSLCAIQVIEHFY</sequence>
<dbReference type="CDD" id="cd04596">
    <property type="entry name" value="CBS_pair_DRTGG_assoc"/>
    <property type="match status" value="1"/>
</dbReference>
<dbReference type="EC" id="3.6.1.1" evidence="4"/>
<dbReference type="InterPro" id="IPR029069">
    <property type="entry name" value="HotDog_dom_sf"/>
</dbReference>
<dbReference type="PROSITE" id="PS51371">
    <property type="entry name" value="CBS"/>
    <property type="match status" value="2"/>
</dbReference>
<dbReference type="PANTHER" id="PTHR43080">
    <property type="entry name" value="CBS DOMAIN-CONTAINING PROTEIN CBSX3, MITOCHONDRIAL"/>
    <property type="match status" value="1"/>
</dbReference>
<dbReference type="SUPFAM" id="SSF54631">
    <property type="entry name" value="CBS-domain pair"/>
    <property type="match status" value="1"/>
</dbReference>
<accession>A0A1W7ACS5</accession>
<dbReference type="SUPFAM" id="SSF46785">
    <property type="entry name" value="Winged helix' DNA-binding domain"/>
    <property type="match status" value="1"/>
</dbReference>
<dbReference type="InterPro" id="IPR000644">
    <property type="entry name" value="CBS_dom"/>
</dbReference>
<dbReference type="GeneID" id="35295883"/>
<reference evidence="4 5" key="1">
    <citation type="journal article" date="2017" name="Int. J. Syst. Evol. Microbiol.">
        <title>Macrococcus canis sp. nov., a skin bacterium associated with infections in dogs.</title>
        <authorList>
            <person name="Gobeli Brawand S."/>
            <person name="Cotting K."/>
            <person name="Gomez-Sanz E."/>
            <person name="Collaud A."/>
            <person name="Thomann A."/>
            <person name="Brodard I."/>
            <person name="Rodriguez-Campos S."/>
            <person name="Strauss C."/>
            <person name="Perreten V."/>
        </authorList>
    </citation>
    <scope>NUCLEOTIDE SEQUENCE [LARGE SCALE GENOMIC DNA]</scope>
    <source>
        <strain evidence="4 5">KM45013</strain>
    </source>
</reference>
<dbReference type="SUPFAM" id="SSF75138">
    <property type="entry name" value="HprK N-terminal domain-like"/>
    <property type="match status" value="1"/>
</dbReference>
<dbReference type="Proteomes" id="UP000194154">
    <property type="component" value="Chromosome"/>
</dbReference>
<dbReference type="InterPro" id="IPR051257">
    <property type="entry name" value="Diverse_CBS-Domain"/>
</dbReference>
<dbReference type="InterPro" id="IPR046342">
    <property type="entry name" value="CBS_dom_sf"/>
</dbReference>